<reference evidence="1" key="1">
    <citation type="journal article" date="2015" name="Nature">
        <title>Complex archaea that bridge the gap between prokaryotes and eukaryotes.</title>
        <authorList>
            <person name="Spang A."/>
            <person name="Saw J.H."/>
            <person name="Jorgensen S.L."/>
            <person name="Zaremba-Niedzwiedzka K."/>
            <person name="Martijn J."/>
            <person name="Lind A.E."/>
            <person name="van Eijk R."/>
            <person name="Schleper C."/>
            <person name="Guy L."/>
            <person name="Ettema T.J."/>
        </authorList>
    </citation>
    <scope>NUCLEOTIDE SEQUENCE</scope>
</reference>
<sequence>MKKTISILLMILVLGVTSVSAGWYYDLSEYDGTFNEETDTEQRDWEDVMKINWNGINQEETVGKAKPENIYSRIHDITIWADRRSKQGTYIIFNERARWNYLTFLVDHNQENITKAIIRMEVYNKNKDHLIMYTETERILPYAVIDYGMYWMYYFQVKELEHFVLN</sequence>
<accession>A0A0F9WD05</accession>
<protein>
    <submittedName>
        <fullName evidence="1">Uncharacterized protein</fullName>
    </submittedName>
</protein>
<organism evidence="1">
    <name type="scientific">marine sediment metagenome</name>
    <dbReference type="NCBI Taxonomy" id="412755"/>
    <lineage>
        <taxon>unclassified sequences</taxon>
        <taxon>metagenomes</taxon>
        <taxon>ecological metagenomes</taxon>
    </lineage>
</organism>
<gene>
    <name evidence="1" type="ORF">LCGC14_0374880</name>
</gene>
<dbReference type="AlphaFoldDB" id="A0A0F9WD05"/>
<name>A0A0F9WD05_9ZZZZ</name>
<dbReference type="EMBL" id="LAZR01000300">
    <property type="protein sequence ID" value="KKN76098.1"/>
    <property type="molecule type" value="Genomic_DNA"/>
</dbReference>
<evidence type="ECO:0000313" key="1">
    <source>
        <dbReference type="EMBL" id="KKN76098.1"/>
    </source>
</evidence>
<comment type="caution">
    <text evidence="1">The sequence shown here is derived from an EMBL/GenBank/DDBJ whole genome shotgun (WGS) entry which is preliminary data.</text>
</comment>
<proteinExistence type="predicted"/>